<feature type="transmembrane region" description="Helical" evidence="4">
    <location>
        <begin position="10"/>
        <end position="27"/>
    </location>
</feature>
<gene>
    <name evidence="6" type="ORF">ACFO26_02720</name>
</gene>
<evidence type="ECO:0000256" key="2">
    <source>
        <dbReference type="ARBA" id="ARBA00009067"/>
    </source>
</evidence>
<evidence type="ECO:0000259" key="5">
    <source>
        <dbReference type="Pfam" id="PF02517"/>
    </source>
</evidence>
<dbReference type="InterPro" id="IPR003675">
    <property type="entry name" value="Rce1/LyrA-like_dom"/>
</dbReference>
<comment type="subcellular location">
    <subcellularLocation>
        <location evidence="1">Cell membrane</location>
        <topology evidence="1">Multi-pass membrane protein</topology>
    </subcellularLocation>
</comment>
<organism evidence="6 7">
    <name type="scientific">Lactococcus nasutitermitis</name>
    <dbReference type="NCBI Taxonomy" id="1652957"/>
    <lineage>
        <taxon>Bacteria</taxon>
        <taxon>Bacillati</taxon>
        <taxon>Bacillota</taxon>
        <taxon>Bacilli</taxon>
        <taxon>Lactobacillales</taxon>
        <taxon>Streptococcaceae</taxon>
        <taxon>Lactococcus</taxon>
    </lineage>
</organism>
<keyword evidence="3" id="KW-1003">Cell membrane</keyword>
<feature type="transmembrane region" description="Helical" evidence="4">
    <location>
        <begin position="235"/>
        <end position="256"/>
    </location>
</feature>
<comment type="similarity">
    <text evidence="2">Belongs to the UPF0177 family.</text>
</comment>
<evidence type="ECO:0000313" key="6">
    <source>
        <dbReference type="EMBL" id="MFC4651808.1"/>
    </source>
</evidence>
<evidence type="ECO:0000256" key="3">
    <source>
        <dbReference type="ARBA" id="ARBA00022475"/>
    </source>
</evidence>
<keyword evidence="7" id="KW-1185">Reference proteome</keyword>
<proteinExistence type="inferred from homology"/>
<dbReference type="RefSeq" id="WP_213533957.1">
    <property type="nucleotide sequence ID" value="NZ_BOVQ01000002.1"/>
</dbReference>
<dbReference type="Proteomes" id="UP001595987">
    <property type="component" value="Unassembled WGS sequence"/>
</dbReference>
<keyword evidence="6" id="KW-0378">Hydrolase</keyword>
<dbReference type="Pfam" id="PF02517">
    <property type="entry name" value="Rce1-like"/>
    <property type="match status" value="1"/>
</dbReference>
<reference evidence="7" key="1">
    <citation type="journal article" date="2019" name="Int. J. Syst. Evol. Microbiol.">
        <title>The Global Catalogue of Microorganisms (GCM) 10K type strain sequencing project: providing services to taxonomists for standard genome sequencing and annotation.</title>
        <authorList>
            <consortium name="The Broad Institute Genomics Platform"/>
            <consortium name="The Broad Institute Genome Sequencing Center for Infectious Disease"/>
            <person name="Wu L."/>
            <person name="Ma J."/>
        </authorList>
    </citation>
    <scope>NUCLEOTIDE SEQUENCE [LARGE SCALE GENOMIC DNA]</scope>
    <source>
        <strain evidence="7">CCUG 63287</strain>
    </source>
</reference>
<feature type="transmembrane region" description="Helical" evidence="4">
    <location>
        <begin position="117"/>
        <end position="137"/>
    </location>
</feature>
<feature type="transmembrane region" description="Helical" evidence="4">
    <location>
        <begin position="83"/>
        <end position="101"/>
    </location>
</feature>
<dbReference type="PANTHER" id="PTHR36435">
    <property type="entry name" value="SLR1288 PROTEIN"/>
    <property type="match status" value="1"/>
</dbReference>
<dbReference type="InterPro" id="IPR052710">
    <property type="entry name" value="CAAX_protease"/>
</dbReference>
<name>A0ABV9JAF8_9LACT</name>
<feature type="transmembrane region" description="Helical" evidence="4">
    <location>
        <begin position="157"/>
        <end position="174"/>
    </location>
</feature>
<evidence type="ECO:0000256" key="4">
    <source>
        <dbReference type="SAM" id="Phobius"/>
    </source>
</evidence>
<feature type="domain" description="CAAX prenyl protease 2/Lysostaphin resistance protein A-like" evidence="5">
    <location>
        <begin position="160"/>
        <end position="248"/>
    </location>
</feature>
<feature type="transmembrane region" description="Helical" evidence="4">
    <location>
        <begin position="33"/>
        <end position="49"/>
    </location>
</feature>
<evidence type="ECO:0000313" key="7">
    <source>
        <dbReference type="Proteomes" id="UP001595987"/>
    </source>
</evidence>
<keyword evidence="4" id="KW-1133">Transmembrane helix</keyword>
<feature type="transmembrane region" description="Helical" evidence="4">
    <location>
        <begin position="54"/>
        <end position="71"/>
    </location>
</feature>
<dbReference type="EMBL" id="JBHSGD010000004">
    <property type="protein sequence ID" value="MFC4651808.1"/>
    <property type="molecule type" value="Genomic_DNA"/>
</dbReference>
<comment type="caution">
    <text evidence="6">The sequence shown here is derived from an EMBL/GenBank/DDBJ whole genome shotgun (WGS) entry which is preliminary data.</text>
</comment>
<protein>
    <submittedName>
        <fullName evidence="6">CPBP family intramembrane glutamic endopeptidase</fullName>
        <ecNumber evidence="6">3.4.-.-</ecNumber>
    </submittedName>
</protein>
<accession>A0ABV9JAF8</accession>
<evidence type="ECO:0000256" key="1">
    <source>
        <dbReference type="ARBA" id="ARBA00004651"/>
    </source>
</evidence>
<dbReference type="PANTHER" id="PTHR36435:SF1">
    <property type="entry name" value="CAAX AMINO TERMINAL PROTEASE FAMILY PROTEIN"/>
    <property type="match status" value="1"/>
</dbReference>
<dbReference type="EC" id="3.4.-.-" evidence="6"/>
<feature type="transmembrane region" description="Helical" evidence="4">
    <location>
        <begin position="212"/>
        <end position="230"/>
    </location>
</feature>
<keyword evidence="4" id="KW-0472">Membrane</keyword>
<sequence>MINHIIKYRWFWLLFPVLLFTSFFSFGKNLVDFATTALIIYLLGLLFVYNKGRWIALFVLSLLPTITSSFLAEAHHPNATQSISIFFLIFFVALFISYFIARKPEIIPKISFKQFPIVKIIIGFFCILILSYLTGIVGQVTHSATTENQAALNQLETSIPFVIFAFQVIFAGFFEELTYRVGIFEIVFAKHPKLAFITATVLFAFMHGPTDLYSWLTYGLMSLTLTIFYAKYRNFYLNMSIHILWNMFGLFLPLLLK</sequence>
<dbReference type="GO" id="GO:0016787">
    <property type="term" value="F:hydrolase activity"/>
    <property type="evidence" value="ECO:0007669"/>
    <property type="project" value="UniProtKB-KW"/>
</dbReference>
<feature type="transmembrane region" description="Helical" evidence="4">
    <location>
        <begin position="186"/>
        <end position="206"/>
    </location>
</feature>
<keyword evidence="4" id="KW-0812">Transmembrane</keyword>